<dbReference type="OrthoDB" id="9985428at2759"/>
<dbReference type="InterPro" id="IPR019261">
    <property type="entry name" value="PARG_cat_microbial"/>
</dbReference>
<dbReference type="Proteomes" id="UP001154252">
    <property type="component" value="Unassembled WGS sequence"/>
</dbReference>
<dbReference type="NCBIfam" id="TIGR02452">
    <property type="entry name" value="TIGR02452 family protein"/>
    <property type="match status" value="1"/>
</dbReference>
<dbReference type="AlphaFoldDB" id="A0A9W4P7Z0"/>
<feature type="region of interest" description="Disordered" evidence="1">
    <location>
        <begin position="56"/>
        <end position="117"/>
    </location>
</feature>
<dbReference type="InterPro" id="IPR043472">
    <property type="entry name" value="Macro_dom-like"/>
</dbReference>
<reference evidence="3" key="1">
    <citation type="submission" date="2021-07" db="EMBL/GenBank/DDBJ databases">
        <authorList>
            <person name="Branca A.L. A."/>
        </authorList>
    </citation>
    <scope>NUCLEOTIDE SEQUENCE</scope>
</reference>
<feature type="compositionally biased region" description="Polar residues" evidence="1">
    <location>
        <begin position="75"/>
        <end position="85"/>
    </location>
</feature>
<dbReference type="Gene3D" id="3.40.220.10">
    <property type="entry name" value="Leucine Aminopeptidase, subunit E, domain 1"/>
    <property type="match status" value="1"/>
</dbReference>
<evidence type="ECO:0000313" key="4">
    <source>
        <dbReference type="Proteomes" id="UP001154252"/>
    </source>
</evidence>
<dbReference type="Pfam" id="PF10021">
    <property type="entry name" value="PARG_cat_microb"/>
    <property type="match status" value="1"/>
</dbReference>
<evidence type="ECO:0000259" key="2">
    <source>
        <dbReference type="Pfam" id="PF10021"/>
    </source>
</evidence>
<dbReference type="SUPFAM" id="SSF52949">
    <property type="entry name" value="Macro domain-like"/>
    <property type="match status" value="1"/>
</dbReference>
<keyword evidence="4" id="KW-1185">Reference proteome</keyword>
<feature type="compositionally biased region" description="Low complexity" evidence="1">
    <location>
        <begin position="8"/>
        <end position="20"/>
    </location>
</feature>
<dbReference type="PANTHER" id="PTHR35596">
    <property type="entry name" value="DUF2263 DOMAIN-CONTAINING PROTEIN"/>
    <property type="match status" value="1"/>
</dbReference>
<comment type="caution">
    <text evidence="3">The sequence shown here is derived from an EMBL/GenBank/DDBJ whole genome shotgun (WGS) entry which is preliminary data.</text>
</comment>
<feature type="compositionally biased region" description="Low complexity" evidence="1">
    <location>
        <begin position="29"/>
        <end position="41"/>
    </location>
</feature>
<feature type="domain" description="Microbial-type PARG catalytic" evidence="2">
    <location>
        <begin position="152"/>
        <end position="251"/>
    </location>
</feature>
<organism evidence="3 4">
    <name type="scientific">Penicillium egyptiacum</name>
    <dbReference type="NCBI Taxonomy" id="1303716"/>
    <lineage>
        <taxon>Eukaryota</taxon>
        <taxon>Fungi</taxon>
        <taxon>Dikarya</taxon>
        <taxon>Ascomycota</taxon>
        <taxon>Pezizomycotina</taxon>
        <taxon>Eurotiomycetes</taxon>
        <taxon>Eurotiomycetidae</taxon>
        <taxon>Eurotiales</taxon>
        <taxon>Aspergillaceae</taxon>
        <taxon>Penicillium</taxon>
    </lineage>
</organism>
<accession>A0A9W4P7Z0</accession>
<dbReference type="InterPro" id="IPR012664">
    <property type="entry name" value="CHP02452"/>
</dbReference>
<gene>
    <name evidence="3" type="ORF">PEGY_LOCUS8578</name>
</gene>
<feature type="region of interest" description="Disordered" evidence="1">
    <location>
        <begin position="1"/>
        <end position="41"/>
    </location>
</feature>
<dbReference type="PANTHER" id="PTHR35596:SF1">
    <property type="entry name" value="MICROBIAL-TYPE PARG CATALYTIC DOMAIN-CONTAINING PROTEIN"/>
    <property type="match status" value="1"/>
</dbReference>
<sequence>MPKRNSTRSDTSKSSSSRQSIGFQYANQSPTTSKTSLSSSGLTRVMSTIYETFSGSKQMTGLDGEEMDPGLRTPPDTSSGFSLTLGSPAGLAKKRRPSIRGSKGSGVMKSRRSEMERVVATTKKATLAILAKTELEGTRFGYMANQWTAPELYSTSVEYPNVTTMVRVVAGDTYDRALEMQDAGSTTDHMPVCVLNFANAFNPGGGWLGGSQAQEEQLCYRSTLIDTLHTRFYPMEDLECLYSPNVIVFRKSVDSKYSFMAGGGELHLNPTVSVISMAARDKPGLVNADGLTYKDAAQKCLMIAKMQLILRTAAHNNHRRLVLGAIGCGAFRHPAQVVAECWYEVLMKEEFKGWFEKIYFVIRDSPAENKLGTFVETLDGLNIG</sequence>
<evidence type="ECO:0000256" key="1">
    <source>
        <dbReference type="SAM" id="MobiDB-lite"/>
    </source>
</evidence>
<evidence type="ECO:0000313" key="3">
    <source>
        <dbReference type="EMBL" id="CAG8906603.1"/>
    </source>
</evidence>
<proteinExistence type="predicted"/>
<name>A0A9W4P7Z0_9EURO</name>
<dbReference type="EMBL" id="CAJVRC010000888">
    <property type="protein sequence ID" value="CAG8906603.1"/>
    <property type="molecule type" value="Genomic_DNA"/>
</dbReference>
<protein>
    <recommendedName>
        <fullName evidence="2">Microbial-type PARG catalytic domain-containing protein</fullName>
    </recommendedName>
</protein>